<comment type="caution">
    <text evidence="2">The sequence shown here is derived from an EMBL/GenBank/DDBJ whole genome shotgun (WGS) entry which is preliminary data.</text>
</comment>
<feature type="compositionally biased region" description="Polar residues" evidence="1">
    <location>
        <begin position="205"/>
        <end position="230"/>
    </location>
</feature>
<feature type="region of interest" description="Disordered" evidence="1">
    <location>
        <begin position="188"/>
        <end position="230"/>
    </location>
</feature>
<evidence type="ECO:0000313" key="2">
    <source>
        <dbReference type="EMBL" id="MBW0517669.1"/>
    </source>
</evidence>
<proteinExistence type="predicted"/>
<dbReference type="Proteomes" id="UP000765509">
    <property type="component" value="Unassembled WGS sequence"/>
</dbReference>
<evidence type="ECO:0000313" key="3">
    <source>
        <dbReference type="Proteomes" id="UP000765509"/>
    </source>
</evidence>
<feature type="compositionally biased region" description="Basic and acidic residues" evidence="1">
    <location>
        <begin position="190"/>
        <end position="204"/>
    </location>
</feature>
<evidence type="ECO:0000256" key="1">
    <source>
        <dbReference type="SAM" id="MobiDB-lite"/>
    </source>
</evidence>
<protein>
    <submittedName>
        <fullName evidence="2">Uncharacterized protein</fullName>
    </submittedName>
</protein>
<gene>
    <name evidence="2" type="ORF">O181_057384</name>
</gene>
<feature type="compositionally biased region" description="Basic and acidic residues" evidence="1">
    <location>
        <begin position="119"/>
        <end position="143"/>
    </location>
</feature>
<reference evidence="2" key="1">
    <citation type="submission" date="2021-03" db="EMBL/GenBank/DDBJ databases">
        <title>Draft genome sequence of rust myrtle Austropuccinia psidii MF-1, a brazilian biotype.</title>
        <authorList>
            <person name="Quecine M.C."/>
            <person name="Pachon D.M.R."/>
            <person name="Bonatelli M.L."/>
            <person name="Correr F.H."/>
            <person name="Franceschini L.M."/>
            <person name="Leite T.F."/>
            <person name="Margarido G.R.A."/>
            <person name="Almeida C.A."/>
            <person name="Ferrarezi J.A."/>
            <person name="Labate C.A."/>
        </authorList>
    </citation>
    <scope>NUCLEOTIDE SEQUENCE</scope>
    <source>
        <strain evidence="2">MF-1</strain>
    </source>
</reference>
<accession>A0A9Q3EAG4</accession>
<feature type="region of interest" description="Disordered" evidence="1">
    <location>
        <begin position="75"/>
        <end position="161"/>
    </location>
</feature>
<keyword evidence="3" id="KW-1185">Reference proteome</keyword>
<sequence length="230" mass="26499">MAEEACHGERAKCSKITEMRHGYGRKPLHFKMIYTQWTNIHMIGHAVKFRSSKESTLEEISTTLQEVSIRTSIGRYNTHSTGDKRENPTLEAKETHDSDSEITTGSHNCEPNNHYSENFPRDREEILEREKTTRKDQEGHESDSDSFGDGFGNSLYSKPNPNDEYFVELKRHRRREIGLVHLKRRKPMNKHLDGLKHKTPDREGMTTSKLLAQGHMNHTSASTKSGKSHQ</sequence>
<dbReference type="EMBL" id="AVOT02026100">
    <property type="protein sequence ID" value="MBW0517669.1"/>
    <property type="molecule type" value="Genomic_DNA"/>
</dbReference>
<name>A0A9Q3EAG4_9BASI</name>
<organism evidence="2 3">
    <name type="scientific">Austropuccinia psidii MF-1</name>
    <dbReference type="NCBI Taxonomy" id="1389203"/>
    <lineage>
        <taxon>Eukaryota</taxon>
        <taxon>Fungi</taxon>
        <taxon>Dikarya</taxon>
        <taxon>Basidiomycota</taxon>
        <taxon>Pucciniomycotina</taxon>
        <taxon>Pucciniomycetes</taxon>
        <taxon>Pucciniales</taxon>
        <taxon>Sphaerophragmiaceae</taxon>
        <taxon>Austropuccinia</taxon>
    </lineage>
</organism>
<feature type="compositionally biased region" description="Polar residues" evidence="1">
    <location>
        <begin position="101"/>
        <end position="116"/>
    </location>
</feature>
<feature type="compositionally biased region" description="Basic and acidic residues" evidence="1">
    <location>
        <begin position="81"/>
        <end position="99"/>
    </location>
</feature>
<dbReference type="AlphaFoldDB" id="A0A9Q3EAG4"/>